<dbReference type="SUPFAM" id="SSF53474">
    <property type="entry name" value="alpha/beta-Hydrolases"/>
    <property type="match status" value="1"/>
</dbReference>
<evidence type="ECO:0000313" key="3">
    <source>
        <dbReference type="EMBL" id="GHD27484.1"/>
    </source>
</evidence>
<comment type="caution">
    <text evidence="3">The sequence shown here is derived from an EMBL/GenBank/DDBJ whole genome shotgun (WGS) entry which is preliminary data.</text>
</comment>
<dbReference type="InterPro" id="IPR050300">
    <property type="entry name" value="GDXG_lipolytic_enzyme"/>
</dbReference>
<reference evidence="3" key="1">
    <citation type="journal article" date="2014" name="Int. J. Syst. Evol. Microbiol.">
        <title>Complete genome sequence of Corynebacterium casei LMG S-19264T (=DSM 44701T), isolated from a smear-ripened cheese.</title>
        <authorList>
            <consortium name="US DOE Joint Genome Institute (JGI-PGF)"/>
            <person name="Walter F."/>
            <person name="Albersmeier A."/>
            <person name="Kalinowski J."/>
            <person name="Ruckert C."/>
        </authorList>
    </citation>
    <scope>NUCLEOTIDE SEQUENCE</scope>
    <source>
        <strain evidence="3">KCTC 23430</strain>
    </source>
</reference>
<dbReference type="InterPro" id="IPR049492">
    <property type="entry name" value="BD-FAE-like_dom"/>
</dbReference>
<dbReference type="Pfam" id="PF20434">
    <property type="entry name" value="BD-FAE"/>
    <property type="match status" value="1"/>
</dbReference>
<keyword evidence="1" id="KW-0378">Hydrolase</keyword>
<protein>
    <recommendedName>
        <fullName evidence="2">BD-FAE-like domain-containing protein</fullName>
    </recommendedName>
</protein>
<proteinExistence type="predicted"/>
<evidence type="ECO:0000259" key="2">
    <source>
        <dbReference type="Pfam" id="PF20434"/>
    </source>
</evidence>
<name>A0A919CIB6_9GAMM</name>
<organism evidence="3 4">
    <name type="scientific">Parahalioglobus pacificus</name>
    <dbReference type="NCBI Taxonomy" id="930806"/>
    <lineage>
        <taxon>Bacteria</taxon>
        <taxon>Pseudomonadati</taxon>
        <taxon>Pseudomonadota</taxon>
        <taxon>Gammaproteobacteria</taxon>
        <taxon>Cellvibrionales</taxon>
        <taxon>Halieaceae</taxon>
        <taxon>Parahalioglobus</taxon>
    </lineage>
</organism>
<dbReference type="EMBL" id="BMYM01000001">
    <property type="protein sequence ID" value="GHD27484.1"/>
    <property type="molecule type" value="Genomic_DNA"/>
</dbReference>
<dbReference type="AlphaFoldDB" id="A0A919CIB6"/>
<keyword evidence="4" id="KW-1185">Reference proteome</keyword>
<dbReference type="InterPro" id="IPR029058">
    <property type="entry name" value="AB_hydrolase_fold"/>
</dbReference>
<feature type="domain" description="BD-FAE-like" evidence="2">
    <location>
        <begin position="38"/>
        <end position="223"/>
    </location>
</feature>
<evidence type="ECO:0000313" key="4">
    <source>
        <dbReference type="Proteomes" id="UP000644693"/>
    </source>
</evidence>
<dbReference type="PANTHER" id="PTHR48081">
    <property type="entry name" value="AB HYDROLASE SUPERFAMILY PROTEIN C4A8.06C"/>
    <property type="match status" value="1"/>
</dbReference>
<dbReference type="Proteomes" id="UP000644693">
    <property type="component" value="Unassembled WGS sequence"/>
</dbReference>
<accession>A0A919CIB6</accession>
<sequence length="261" mass="27202">MPVSFSEVTDLAVTEDYQTVRYGDAPSQFAELWLPDHVPAPGIVLVHGGCWLSQYGVDHIRPLASALAQQGYVVWAPEYRRVGEPGGGWPGTFHDIAVAIEAFPEAAAAALDADRIAYAGHSAGGHLALWAAARQPGSDSSPAPSSVVAPKAVLGFAAITDLESYARGDNSCQQVVVDLMEGLPEDQPARYSDVSPARLTYPAPPVLIQGEADPIVPAAQAAAIVGAKRVSIPDAGHFDVIHPDTAAFAVLLNAIGEALAP</sequence>
<gene>
    <name evidence="3" type="ORF">GCM10007053_05840</name>
</gene>
<evidence type="ECO:0000256" key="1">
    <source>
        <dbReference type="ARBA" id="ARBA00022801"/>
    </source>
</evidence>
<dbReference type="Gene3D" id="3.40.50.1820">
    <property type="entry name" value="alpha/beta hydrolase"/>
    <property type="match status" value="1"/>
</dbReference>
<dbReference type="GO" id="GO:0016787">
    <property type="term" value="F:hydrolase activity"/>
    <property type="evidence" value="ECO:0007669"/>
    <property type="project" value="UniProtKB-KW"/>
</dbReference>
<reference evidence="3" key="2">
    <citation type="submission" date="2020-09" db="EMBL/GenBank/DDBJ databases">
        <authorList>
            <person name="Sun Q."/>
            <person name="Kim S."/>
        </authorList>
    </citation>
    <scope>NUCLEOTIDE SEQUENCE</scope>
    <source>
        <strain evidence="3">KCTC 23430</strain>
    </source>
</reference>